<dbReference type="InterPro" id="IPR050320">
    <property type="entry name" value="N5-glutamine_MTase"/>
</dbReference>
<reference evidence="7 8" key="1">
    <citation type="journal article" date="2016" name="Antonie Van Leeuwenhoek">
        <title>Dongia soli sp. nov., isolated from soil from Dokdo, Korea.</title>
        <authorList>
            <person name="Kim D.U."/>
            <person name="Lee H."/>
            <person name="Kim H."/>
            <person name="Kim S.G."/>
            <person name="Ka J.O."/>
        </authorList>
    </citation>
    <scope>NUCLEOTIDE SEQUENCE [LARGE SCALE GENOMIC DNA]</scope>
    <source>
        <strain evidence="7 8">D78</strain>
    </source>
</reference>
<dbReference type="InterPro" id="IPR029063">
    <property type="entry name" value="SAM-dependent_MTases_sf"/>
</dbReference>
<feature type="binding site" evidence="4">
    <location>
        <position position="196"/>
    </location>
    <ligand>
        <name>S-adenosyl-L-methionine</name>
        <dbReference type="ChEBI" id="CHEBI:59789"/>
    </ligand>
</feature>
<dbReference type="NCBIfam" id="TIGR03534">
    <property type="entry name" value="RF_mod_PrmC"/>
    <property type="match status" value="1"/>
</dbReference>
<organism evidence="7 8">
    <name type="scientific">Dongia soli</name>
    <dbReference type="NCBI Taxonomy" id="600628"/>
    <lineage>
        <taxon>Bacteria</taxon>
        <taxon>Pseudomonadati</taxon>
        <taxon>Pseudomonadota</taxon>
        <taxon>Alphaproteobacteria</taxon>
        <taxon>Rhodospirillales</taxon>
        <taxon>Dongiaceae</taxon>
        <taxon>Dongia</taxon>
    </lineage>
</organism>
<sequence length="288" mass="31050">MRQETDIASLLRSATERLSHAGIEGAAREARLLLEHAAGIPVATQIAFGERLVGASDAEGFERVVQRRAAREPLSHIVGRREFWSLDFSVNGETLDPRADSETLIEAVLRQLSASDVDYRRKPWSLIDFGTGTGCLLLALLSELPMAHGLGIDINPGAIAVAASNAVRLGLAARASFQCGNWDRGIDARYDVVLSNPPYIPTADIETLQPEVARYEPRLALDGGADGLDAYRALALAAVRVKASSGFAAFEIGIGQANDVRHIMASAGLRHMATESDLQGHERIVMFR</sequence>
<dbReference type="PROSITE" id="PS00092">
    <property type="entry name" value="N6_MTASE"/>
    <property type="match status" value="1"/>
</dbReference>
<dbReference type="SUPFAM" id="SSF53335">
    <property type="entry name" value="S-adenosyl-L-methionine-dependent methyltransferases"/>
    <property type="match status" value="1"/>
</dbReference>
<dbReference type="PANTHER" id="PTHR18895">
    <property type="entry name" value="HEMK METHYLTRANSFERASE"/>
    <property type="match status" value="1"/>
</dbReference>
<feature type="binding site" evidence="4">
    <location>
        <begin position="196"/>
        <end position="199"/>
    </location>
    <ligand>
        <name>substrate</name>
    </ligand>
</feature>
<name>A0ABU5E823_9PROT</name>
<dbReference type="InterPro" id="IPR019874">
    <property type="entry name" value="RF_methyltr_PrmC"/>
</dbReference>
<feature type="binding site" evidence="4">
    <location>
        <position position="182"/>
    </location>
    <ligand>
        <name>S-adenosyl-L-methionine</name>
        <dbReference type="ChEBI" id="CHEBI:59789"/>
    </ligand>
</feature>
<dbReference type="Pfam" id="PF17827">
    <property type="entry name" value="PrmC_N"/>
    <property type="match status" value="1"/>
</dbReference>
<dbReference type="InterPro" id="IPR025714">
    <property type="entry name" value="Methyltranfer_dom"/>
</dbReference>
<evidence type="ECO:0000256" key="3">
    <source>
        <dbReference type="ARBA" id="ARBA00022691"/>
    </source>
</evidence>
<dbReference type="PANTHER" id="PTHR18895:SF74">
    <property type="entry name" value="MTRF1L RELEASE FACTOR GLUTAMINE METHYLTRANSFERASE"/>
    <property type="match status" value="1"/>
</dbReference>
<comment type="function">
    <text evidence="4">Methylates the class 1 translation termination release factors RF1/PrfA and RF2/PrfB on the glutamine residue of the universally conserved GGQ motif.</text>
</comment>
<dbReference type="EC" id="2.1.1.297" evidence="4"/>
<dbReference type="Proteomes" id="UP001279642">
    <property type="component" value="Unassembled WGS sequence"/>
</dbReference>
<evidence type="ECO:0000256" key="2">
    <source>
        <dbReference type="ARBA" id="ARBA00022679"/>
    </source>
</evidence>
<evidence type="ECO:0000256" key="4">
    <source>
        <dbReference type="HAMAP-Rule" id="MF_02126"/>
    </source>
</evidence>
<comment type="similarity">
    <text evidence="4">Belongs to the protein N5-glutamine methyltransferase family. PrmC subfamily.</text>
</comment>
<dbReference type="InterPro" id="IPR004556">
    <property type="entry name" value="HemK-like"/>
</dbReference>
<dbReference type="RefSeq" id="WP_320507513.1">
    <property type="nucleotide sequence ID" value="NZ_JAXCLW010000001.1"/>
</dbReference>
<comment type="catalytic activity">
    <reaction evidence="4">
        <text>L-glutaminyl-[peptide chain release factor] + S-adenosyl-L-methionine = N(5)-methyl-L-glutaminyl-[peptide chain release factor] + S-adenosyl-L-homocysteine + H(+)</text>
        <dbReference type="Rhea" id="RHEA:42896"/>
        <dbReference type="Rhea" id="RHEA-COMP:10271"/>
        <dbReference type="Rhea" id="RHEA-COMP:10272"/>
        <dbReference type="ChEBI" id="CHEBI:15378"/>
        <dbReference type="ChEBI" id="CHEBI:30011"/>
        <dbReference type="ChEBI" id="CHEBI:57856"/>
        <dbReference type="ChEBI" id="CHEBI:59789"/>
        <dbReference type="ChEBI" id="CHEBI:61891"/>
        <dbReference type="EC" id="2.1.1.297"/>
    </reaction>
</comment>
<accession>A0ABU5E823</accession>
<evidence type="ECO:0000313" key="7">
    <source>
        <dbReference type="EMBL" id="MDY0882490.1"/>
    </source>
</evidence>
<dbReference type="InterPro" id="IPR040758">
    <property type="entry name" value="PrmC_N"/>
</dbReference>
<dbReference type="Gene3D" id="3.40.50.150">
    <property type="entry name" value="Vaccinia Virus protein VP39"/>
    <property type="match status" value="1"/>
</dbReference>
<feature type="domain" description="Release factor glutamine methyltransferase N-terminal" evidence="6">
    <location>
        <begin position="10"/>
        <end position="79"/>
    </location>
</feature>
<dbReference type="CDD" id="cd02440">
    <property type="entry name" value="AdoMet_MTases"/>
    <property type="match status" value="1"/>
</dbReference>
<keyword evidence="3 4" id="KW-0949">S-adenosyl-L-methionine</keyword>
<evidence type="ECO:0000259" key="5">
    <source>
        <dbReference type="Pfam" id="PF13847"/>
    </source>
</evidence>
<feature type="binding site" evidence="4">
    <location>
        <begin position="130"/>
        <end position="134"/>
    </location>
    <ligand>
        <name>S-adenosyl-L-methionine</name>
        <dbReference type="ChEBI" id="CHEBI:59789"/>
    </ligand>
</feature>
<dbReference type="NCBIfam" id="TIGR00536">
    <property type="entry name" value="hemK_fam"/>
    <property type="match status" value="1"/>
</dbReference>
<dbReference type="EMBL" id="JAXCLW010000001">
    <property type="protein sequence ID" value="MDY0882490.1"/>
    <property type="molecule type" value="Genomic_DNA"/>
</dbReference>
<dbReference type="GO" id="GO:0032259">
    <property type="term" value="P:methylation"/>
    <property type="evidence" value="ECO:0007669"/>
    <property type="project" value="UniProtKB-KW"/>
</dbReference>
<proteinExistence type="inferred from homology"/>
<evidence type="ECO:0000259" key="6">
    <source>
        <dbReference type="Pfam" id="PF17827"/>
    </source>
</evidence>
<dbReference type="Gene3D" id="1.10.8.10">
    <property type="entry name" value="DNA helicase RuvA subunit, C-terminal domain"/>
    <property type="match status" value="1"/>
</dbReference>
<feature type="domain" description="Methyltransferase" evidence="5">
    <location>
        <begin position="126"/>
        <end position="196"/>
    </location>
</feature>
<evidence type="ECO:0000256" key="1">
    <source>
        <dbReference type="ARBA" id="ARBA00022603"/>
    </source>
</evidence>
<keyword evidence="1 4" id="KW-0489">Methyltransferase</keyword>
<evidence type="ECO:0000313" key="8">
    <source>
        <dbReference type="Proteomes" id="UP001279642"/>
    </source>
</evidence>
<dbReference type="HAMAP" id="MF_02126">
    <property type="entry name" value="RF_methyltr_PrmC"/>
    <property type="match status" value="1"/>
</dbReference>
<dbReference type="GO" id="GO:0102559">
    <property type="term" value="F:peptide chain release factor N(5)-glutamine methyltransferase activity"/>
    <property type="evidence" value="ECO:0007669"/>
    <property type="project" value="UniProtKB-EC"/>
</dbReference>
<protein>
    <recommendedName>
        <fullName evidence="4">Release factor glutamine methyltransferase</fullName>
        <shortName evidence="4">RF MTase</shortName>
        <ecNumber evidence="4">2.1.1.297</ecNumber>
    </recommendedName>
    <alternativeName>
        <fullName evidence="4">N5-glutamine methyltransferase PrmC</fullName>
    </alternativeName>
    <alternativeName>
        <fullName evidence="4">Protein-(glutamine-N5) MTase PrmC</fullName>
    </alternativeName>
    <alternativeName>
        <fullName evidence="4">Protein-glutamine N-methyltransferase PrmC</fullName>
    </alternativeName>
</protein>
<keyword evidence="2 4" id="KW-0808">Transferase</keyword>
<comment type="caution">
    <text evidence="7">The sequence shown here is derived from an EMBL/GenBank/DDBJ whole genome shotgun (WGS) entry which is preliminary data.</text>
</comment>
<keyword evidence="8" id="KW-1185">Reference proteome</keyword>
<feature type="binding site" evidence="4">
    <location>
        <position position="153"/>
    </location>
    <ligand>
        <name>S-adenosyl-L-methionine</name>
        <dbReference type="ChEBI" id="CHEBI:59789"/>
    </ligand>
</feature>
<dbReference type="Pfam" id="PF13847">
    <property type="entry name" value="Methyltransf_31"/>
    <property type="match status" value="1"/>
</dbReference>
<dbReference type="InterPro" id="IPR002052">
    <property type="entry name" value="DNA_methylase_N6_adenine_CS"/>
</dbReference>
<gene>
    <name evidence="4 7" type="primary">prmC</name>
    <name evidence="7" type="ORF">SMD27_06525</name>
</gene>